<accession>A0AAD5RUB8</accession>
<dbReference type="AlphaFoldDB" id="A0AAD5RUB8"/>
<reference evidence="2" key="1">
    <citation type="submission" date="2022-07" db="EMBL/GenBank/DDBJ databases">
        <title>Draft genome sequence of Zalerion maritima ATCC 34329, a (micro)plastics degrading marine fungus.</title>
        <authorList>
            <person name="Paco A."/>
            <person name="Goncalves M.F.M."/>
            <person name="Rocha-Santos T.A.P."/>
            <person name="Alves A."/>
        </authorList>
    </citation>
    <scope>NUCLEOTIDE SEQUENCE</scope>
    <source>
        <strain evidence="2">ATCC 34329</strain>
    </source>
</reference>
<name>A0AAD5RUB8_9PEZI</name>
<dbReference type="Proteomes" id="UP001201980">
    <property type="component" value="Unassembled WGS sequence"/>
</dbReference>
<evidence type="ECO:0000313" key="3">
    <source>
        <dbReference type="Proteomes" id="UP001201980"/>
    </source>
</evidence>
<feature type="compositionally biased region" description="Basic and acidic residues" evidence="1">
    <location>
        <begin position="125"/>
        <end position="138"/>
    </location>
</feature>
<organism evidence="2 3">
    <name type="scientific">Zalerion maritima</name>
    <dbReference type="NCBI Taxonomy" id="339359"/>
    <lineage>
        <taxon>Eukaryota</taxon>
        <taxon>Fungi</taxon>
        <taxon>Dikarya</taxon>
        <taxon>Ascomycota</taxon>
        <taxon>Pezizomycotina</taxon>
        <taxon>Sordariomycetes</taxon>
        <taxon>Lulworthiomycetidae</taxon>
        <taxon>Lulworthiales</taxon>
        <taxon>Lulworthiaceae</taxon>
        <taxon>Zalerion</taxon>
    </lineage>
</organism>
<dbReference type="EMBL" id="JAKWBI020000088">
    <property type="protein sequence ID" value="KAJ2903194.1"/>
    <property type="molecule type" value="Genomic_DNA"/>
</dbReference>
<feature type="region of interest" description="Disordered" evidence="1">
    <location>
        <begin position="321"/>
        <end position="353"/>
    </location>
</feature>
<feature type="region of interest" description="Disordered" evidence="1">
    <location>
        <begin position="230"/>
        <end position="252"/>
    </location>
</feature>
<feature type="region of interest" description="Disordered" evidence="1">
    <location>
        <begin position="51"/>
        <end position="76"/>
    </location>
</feature>
<gene>
    <name evidence="2" type="ORF">MKZ38_010230</name>
</gene>
<keyword evidence="3" id="KW-1185">Reference proteome</keyword>
<proteinExistence type="predicted"/>
<evidence type="ECO:0000313" key="2">
    <source>
        <dbReference type="EMBL" id="KAJ2903194.1"/>
    </source>
</evidence>
<sequence>MSYLPSTFTVDDLKSRLIFDCLPQNLYSEKLTTELLYTLFNGGSFIPRRHGGIQVPAVEPPKPAPSQDFDERQKSGLSEELYERRGLLYALRHRRASKQQQSAQSAQEEEYEDSDTDCSEDDEETTKASSDHGEKEEKCLPPTRLELILKTNLLSLTRVIRLISINVPHEDPVAVALAYLYARNRRPDPYRVSKLLLSLIASLAAFPLASPAPAPSSPFASVSNLPSPSPSFASSKRDDNKGKTKFHPKYSPKPEIRQTELSLVSELRILKSAMSLSAEGRLSLHWGWSKSSFNRTWHEVMVKKPRLLSCSDFDTVLRATRETIRKTKRDEKNTDRNEVNTDEKGAEKRTEDK</sequence>
<feature type="region of interest" description="Disordered" evidence="1">
    <location>
        <begin position="98"/>
        <end position="138"/>
    </location>
</feature>
<comment type="caution">
    <text evidence="2">The sequence shown here is derived from an EMBL/GenBank/DDBJ whole genome shotgun (WGS) entry which is preliminary data.</text>
</comment>
<protein>
    <submittedName>
        <fullName evidence="2">Uncharacterized protein</fullName>
    </submittedName>
</protein>
<evidence type="ECO:0000256" key="1">
    <source>
        <dbReference type="SAM" id="MobiDB-lite"/>
    </source>
</evidence>
<feature type="compositionally biased region" description="Acidic residues" evidence="1">
    <location>
        <begin position="107"/>
        <end position="124"/>
    </location>
</feature>